<comment type="similarity">
    <text evidence="1">Belongs to the type-B carboxylesterase/lipase family.</text>
</comment>
<evidence type="ECO:0000256" key="2">
    <source>
        <dbReference type="ARBA" id="ARBA00022801"/>
    </source>
</evidence>
<comment type="caution">
    <text evidence="4">The sequence shown here is derived from an EMBL/GenBank/DDBJ whole genome shotgun (WGS) entry which is preliminary data.</text>
</comment>
<dbReference type="InterPro" id="IPR029058">
    <property type="entry name" value="AB_hydrolase_fold"/>
</dbReference>
<dbReference type="EMBL" id="JAQJZL010000004">
    <property type="protein sequence ID" value="KAJ6043154.1"/>
    <property type="molecule type" value="Genomic_DNA"/>
</dbReference>
<keyword evidence="2" id="KW-0378">Hydrolase</keyword>
<accession>A0AAD6IDV2</accession>
<proteinExistence type="inferred from homology"/>
<dbReference type="InterPro" id="IPR002018">
    <property type="entry name" value="CarbesteraseB"/>
</dbReference>
<dbReference type="PANTHER" id="PTHR43918">
    <property type="entry name" value="ACETYLCHOLINESTERASE"/>
    <property type="match status" value="1"/>
</dbReference>
<keyword evidence="5" id="KW-1185">Reference proteome</keyword>
<dbReference type="GO" id="GO:0052689">
    <property type="term" value="F:carboxylic ester hydrolase activity"/>
    <property type="evidence" value="ECO:0007669"/>
    <property type="project" value="TreeGrafter"/>
</dbReference>
<dbReference type="PANTHER" id="PTHR43918:SF4">
    <property type="entry name" value="CARBOXYLIC ESTER HYDROLASE"/>
    <property type="match status" value="1"/>
</dbReference>
<reference evidence="4" key="1">
    <citation type="journal article" date="2023" name="IMA Fungus">
        <title>Comparative genomic study of the Penicillium genus elucidates a diverse pangenome and 15 lateral gene transfer events.</title>
        <authorList>
            <person name="Petersen C."/>
            <person name="Sorensen T."/>
            <person name="Nielsen M.R."/>
            <person name="Sondergaard T.E."/>
            <person name="Sorensen J.L."/>
            <person name="Fitzpatrick D.A."/>
            <person name="Frisvad J.C."/>
            <person name="Nielsen K.L."/>
        </authorList>
    </citation>
    <scope>NUCLEOTIDE SEQUENCE</scope>
    <source>
        <strain evidence="4">IBT 15450</strain>
    </source>
</reference>
<dbReference type="Gene3D" id="3.40.50.1820">
    <property type="entry name" value="alpha/beta hydrolase"/>
    <property type="match status" value="1"/>
</dbReference>
<dbReference type="Pfam" id="PF00135">
    <property type="entry name" value="COesterase"/>
    <property type="match status" value="1"/>
</dbReference>
<evidence type="ECO:0000313" key="4">
    <source>
        <dbReference type="EMBL" id="KAJ6043154.1"/>
    </source>
</evidence>
<sequence>MRFIDQIVLGIASIYPFTQYNTWSPATVFNPDSNITYYGIRTNTHVEEFLNIPYAHDTSGIHRFSPPRAYTPTTNSIINATFPGTACPQPRIPLPADPYTILENVSEDCLTLRIARPAGTGATTNLNKLPVMVFVYGGGSTVGTIYDASYNPVGLVRRAAELGTPVLYVAMNYRVNLFGFADFPALRASNSTNVGLRDQRLTLDWVRRNIALFGGDPDNVTLFGEDVGAVFANLHMLASSDDDSLPVDRVIAQSGAVTSLAGVAGDTSASNSLAVAREVGCLDSSGTVSEEEKETNTTAIIQCLRDQPLDLLVNNTFKVAYKVSPGDGFGAFIPTVDGTILPSAPSTLMSAGHFPKKSIPLIIGWNRDEASLHVPTSISTLSDISNLLSGMYPSLNASSIADLLVLYPESDYQVQDKEREAQMTPAWHTAAAIVRDITVACPSLYQALLLFEHACSSAQKAEIYLYELQQTPFATALAQQGKSYLGVVHFSDMPYVFNDLDSTYYIFNPDELALAARVSGSWAEFASGRRPGSRETLGQWDVAFPTSADRPPSLETARYLAIGGKDGGMRHVGKKLARRCEMINALAGELKT</sequence>
<feature type="domain" description="Carboxylesterase type B" evidence="3">
    <location>
        <begin position="41"/>
        <end position="543"/>
    </location>
</feature>
<gene>
    <name evidence="4" type="ORF">N7460_004509</name>
</gene>
<reference evidence="4" key="2">
    <citation type="submission" date="2023-01" db="EMBL/GenBank/DDBJ databases">
        <authorList>
            <person name="Petersen C."/>
        </authorList>
    </citation>
    <scope>NUCLEOTIDE SEQUENCE</scope>
    <source>
        <strain evidence="4">IBT 15450</strain>
    </source>
</reference>
<evidence type="ECO:0000256" key="1">
    <source>
        <dbReference type="ARBA" id="ARBA00005964"/>
    </source>
</evidence>
<dbReference type="SUPFAM" id="SSF53474">
    <property type="entry name" value="alpha/beta-Hydrolases"/>
    <property type="match status" value="1"/>
</dbReference>
<dbReference type="GO" id="GO:0072330">
    <property type="term" value="P:monocarboxylic acid biosynthetic process"/>
    <property type="evidence" value="ECO:0007669"/>
    <property type="project" value="UniProtKB-ARBA"/>
</dbReference>
<name>A0AAD6IDV2_PENCN</name>
<organism evidence="4 5">
    <name type="scientific">Penicillium canescens</name>
    <dbReference type="NCBI Taxonomy" id="5083"/>
    <lineage>
        <taxon>Eukaryota</taxon>
        <taxon>Fungi</taxon>
        <taxon>Dikarya</taxon>
        <taxon>Ascomycota</taxon>
        <taxon>Pezizomycotina</taxon>
        <taxon>Eurotiomycetes</taxon>
        <taxon>Eurotiomycetidae</taxon>
        <taxon>Eurotiales</taxon>
        <taxon>Aspergillaceae</taxon>
        <taxon>Penicillium</taxon>
    </lineage>
</organism>
<dbReference type="AlphaFoldDB" id="A0AAD6IDV2"/>
<dbReference type="GO" id="GO:0017000">
    <property type="term" value="P:antibiotic biosynthetic process"/>
    <property type="evidence" value="ECO:0007669"/>
    <property type="project" value="UniProtKB-ARBA"/>
</dbReference>
<dbReference type="Proteomes" id="UP001219568">
    <property type="component" value="Unassembled WGS sequence"/>
</dbReference>
<evidence type="ECO:0000259" key="3">
    <source>
        <dbReference type="Pfam" id="PF00135"/>
    </source>
</evidence>
<evidence type="ECO:0000313" key="5">
    <source>
        <dbReference type="Proteomes" id="UP001219568"/>
    </source>
</evidence>
<dbReference type="InterPro" id="IPR050654">
    <property type="entry name" value="AChE-related_enzymes"/>
</dbReference>
<protein>
    <recommendedName>
        <fullName evidence="3">Carboxylesterase type B domain-containing protein</fullName>
    </recommendedName>
</protein>